<evidence type="ECO:0000313" key="3">
    <source>
        <dbReference type="Proteomes" id="UP001071230"/>
    </source>
</evidence>
<protein>
    <submittedName>
        <fullName evidence="1">Nuclease, putative, TT1808</fullName>
    </submittedName>
</protein>
<reference evidence="2" key="1">
    <citation type="submission" date="2014-11" db="EMBL/GenBank/DDBJ databases">
        <authorList>
            <person name="Hornung B.V."/>
        </authorList>
    </citation>
    <scope>NUCLEOTIDE SEQUENCE</scope>
    <source>
        <strain evidence="2">INE</strain>
    </source>
</reference>
<dbReference type="AlphaFoldDB" id="A0A8S0X2Y5"/>
<dbReference type="Proteomes" id="UP000836597">
    <property type="component" value="Chromosome"/>
</dbReference>
<organism evidence="1">
    <name type="scientific">Acididesulfobacillus acetoxydans</name>
    <dbReference type="NCBI Taxonomy" id="1561005"/>
    <lineage>
        <taxon>Bacteria</taxon>
        <taxon>Bacillati</taxon>
        <taxon>Bacillota</taxon>
        <taxon>Clostridia</taxon>
        <taxon>Eubacteriales</taxon>
        <taxon>Peptococcaceae</taxon>
        <taxon>Acididesulfobacillus</taxon>
    </lineage>
</organism>
<dbReference type="InterPro" id="IPR012296">
    <property type="entry name" value="Nuclease_put_TT1808"/>
</dbReference>
<dbReference type="EMBL" id="LR746496">
    <property type="protein sequence ID" value="CAA7599600.1"/>
    <property type="molecule type" value="Genomic_DNA"/>
</dbReference>
<evidence type="ECO:0000313" key="2">
    <source>
        <dbReference type="EMBL" id="CEJ07196.1"/>
    </source>
</evidence>
<name>A0A8S0X2Y5_9FIRM</name>
<proteinExistence type="predicted"/>
<gene>
    <name evidence="1" type="ORF">DEACI_0226</name>
    <name evidence="2" type="ORF">DEACI_1654</name>
</gene>
<evidence type="ECO:0000313" key="1">
    <source>
        <dbReference type="EMBL" id="CAA7599600.1"/>
    </source>
</evidence>
<sequence>MSRPAVGKKYTYADYLTWPEDERWELIDGVPHL</sequence>
<keyword evidence="3" id="KW-1185">Reference proteome</keyword>
<reference evidence="1" key="2">
    <citation type="submission" date="2020-01" db="EMBL/GenBank/DDBJ databases">
        <authorList>
            <person name="Hornung B."/>
        </authorList>
    </citation>
    <scope>NUCLEOTIDE SEQUENCE</scope>
    <source>
        <strain evidence="1">PacBioINE</strain>
    </source>
</reference>
<dbReference type="EMBL" id="CDGJ01000045">
    <property type="protein sequence ID" value="CEJ07196.1"/>
    <property type="molecule type" value="Genomic_DNA"/>
</dbReference>
<dbReference type="Gene3D" id="3.90.1570.10">
    <property type="entry name" value="tt1808, chain A"/>
    <property type="match status" value="1"/>
</dbReference>
<dbReference type="KEGG" id="aacx:DEACI_0226"/>
<dbReference type="Proteomes" id="UP001071230">
    <property type="component" value="Unassembled WGS sequence"/>
</dbReference>
<accession>A0A8S0X2Y5</accession>